<dbReference type="EMBL" id="VUNS01000034">
    <property type="protein sequence ID" value="MST99316.1"/>
    <property type="molecule type" value="Genomic_DNA"/>
</dbReference>
<evidence type="ECO:0000256" key="2">
    <source>
        <dbReference type="ARBA" id="ARBA00022777"/>
    </source>
</evidence>
<dbReference type="Proteomes" id="UP000435649">
    <property type="component" value="Unassembled WGS sequence"/>
</dbReference>
<dbReference type="GO" id="GO:0033785">
    <property type="term" value="F:heptose 7-phosphate kinase activity"/>
    <property type="evidence" value="ECO:0007669"/>
    <property type="project" value="TreeGrafter"/>
</dbReference>
<dbReference type="Pfam" id="PF00294">
    <property type="entry name" value="PfkB"/>
    <property type="match status" value="1"/>
</dbReference>
<keyword evidence="5" id="KW-1185">Reference proteome</keyword>
<dbReference type="RefSeq" id="WP_106051663.1">
    <property type="nucleotide sequence ID" value="NZ_CALXOB010000015.1"/>
</dbReference>
<comment type="caution">
    <text evidence="4">The sequence shown here is derived from an EMBL/GenBank/DDBJ whole genome shotgun (WGS) entry which is preliminary data.</text>
</comment>
<dbReference type="PANTHER" id="PTHR46969">
    <property type="entry name" value="BIFUNCTIONAL PROTEIN HLDE"/>
    <property type="match status" value="1"/>
</dbReference>
<dbReference type="PANTHER" id="PTHR46969:SF1">
    <property type="entry name" value="BIFUNCTIONAL PROTEIN HLDE"/>
    <property type="match status" value="1"/>
</dbReference>
<dbReference type="Gene3D" id="3.40.1190.20">
    <property type="match status" value="1"/>
</dbReference>
<keyword evidence="1" id="KW-0808">Transferase</keyword>
<feature type="domain" description="Carbohydrate kinase PfkB" evidence="3">
    <location>
        <begin position="17"/>
        <end position="321"/>
    </location>
</feature>
<organism evidence="4 5">
    <name type="scientific">Victivallis lenta</name>
    <dbReference type="NCBI Taxonomy" id="2606640"/>
    <lineage>
        <taxon>Bacteria</taxon>
        <taxon>Pseudomonadati</taxon>
        <taxon>Lentisphaerota</taxon>
        <taxon>Lentisphaeria</taxon>
        <taxon>Victivallales</taxon>
        <taxon>Victivallaceae</taxon>
        <taxon>Victivallis</taxon>
    </lineage>
</organism>
<keyword evidence="2" id="KW-0418">Kinase</keyword>
<proteinExistence type="predicted"/>
<dbReference type="InterPro" id="IPR011611">
    <property type="entry name" value="PfkB_dom"/>
</dbReference>
<dbReference type="SUPFAM" id="SSF53613">
    <property type="entry name" value="Ribokinase-like"/>
    <property type="match status" value="1"/>
</dbReference>
<evidence type="ECO:0000259" key="3">
    <source>
        <dbReference type="Pfam" id="PF00294"/>
    </source>
</evidence>
<name>A0A844G7G9_9BACT</name>
<dbReference type="GO" id="GO:0005829">
    <property type="term" value="C:cytosol"/>
    <property type="evidence" value="ECO:0007669"/>
    <property type="project" value="TreeGrafter"/>
</dbReference>
<dbReference type="AlphaFoldDB" id="A0A844G7G9"/>
<dbReference type="InterPro" id="IPR029056">
    <property type="entry name" value="Ribokinase-like"/>
</dbReference>
<dbReference type="GO" id="GO:0033786">
    <property type="term" value="F:heptose-1-phosphate adenylyltransferase activity"/>
    <property type="evidence" value="ECO:0007669"/>
    <property type="project" value="TreeGrafter"/>
</dbReference>
<gene>
    <name evidence="4" type="ORF">FYJ85_20020</name>
</gene>
<dbReference type="GO" id="GO:0016773">
    <property type="term" value="F:phosphotransferase activity, alcohol group as acceptor"/>
    <property type="evidence" value="ECO:0007669"/>
    <property type="project" value="InterPro"/>
</dbReference>
<evidence type="ECO:0000313" key="4">
    <source>
        <dbReference type="EMBL" id="MST99316.1"/>
    </source>
</evidence>
<sequence>MKTPSLAEIIRSFPERRIAVLGDLMLDVYLWGRVSRISPEAPVPVVNVVNRTCCLGGAGNVMRNVSTLGARAFAFGVVGRDQTGDELSGELGRHRIGTEGVLRDDSRRTTEKRRVIAGAQQLLREDYEDVHAASDEIRRGMVDRIAGLIRGGGVDAVIFEDYKKGLLTGWMLEELVAEARKAGVVTALDPKPGSVAPVKGISIMKPNRSEAFALAGMADTSEAVHPLEDRNLAEVARRLLETWEPEHLLISLASQGMALFGRDGGVDVIPTRAREVFDVSGAGDTVTATFTLSLVSGATPVEAAELANRAAGVVVGKVGTAPIHYEELEKALEEA</sequence>
<reference evidence="4 5" key="1">
    <citation type="submission" date="2019-08" db="EMBL/GenBank/DDBJ databases">
        <title>In-depth cultivation of the pig gut microbiome towards novel bacterial diversity and tailored functional studies.</title>
        <authorList>
            <person name="Wylensek D."/>
            <person name="Hitch T.C.A."/>
            <person name="Clavel T."/>
        </authorList>
    </citation>
    <scope>NUCLEOTIDE SEQUENCE [LARGE SCALE GENOMIC DNA]</scope>
    <source>
        <strain evidence="4 5">BBE-744-WT-12</strain>
    </source>
</reference>
<dbReference type="InterPro" id="IPR011913">
    <property type="entry name" value="RfaE_dom_I"/>
</dbReference>
<dbReference type="CDD" id="cd01172">
    <property type="entry name" value="RfaE_like"/>
    <property type="match status" value="1"/>
</dbReference>
<accession>A0A844G7G9</accession>
<evidence type="ECO:0000313" key="5">
    <source>
        <dbReference type="Proteomes" id="UP000435649"/>
    </source>
</evidence>
<protein>
    <recommendedName>
        <fullName evidence="3">Carbohydrate kinase PfkB domain-containing protein</fullName>
    </recommendedName>
</protein>
<evidence type="ECO:0000256" key="1">
    <source>
        <dbReference type="ARBA" id="ARBA00022679"/>
    </source>
</evidence>